<sequence>MAYLFIAHPPARRPNETRESIEKSMRDLGATLGLHPASQQMHYIGDRHVTASQARQHVK</sequence>
<dbReference type="EMBL" id="JACHJH010000002">
    <property type="protein sequence ID" value="MBB4892368.1"/>
    <property type="molecule type" value="Genomic_DNA"/>
</dbReference>
<proteinExistence type="predicted"/>
<accession>A0A7W7PKG3</accession>
<comment type="caution">
    <text evidence="1">The sequence shown here is derived from an EMBL/GenBank/DDBJ whole genome shotgun (WGS) entry which is preliminary data.</text>
</comment>
<name>A0A7W7PKG3_9ACTN</name>
<organism evidence="1 2">
    <name type="scientific">Streptomyces olivoverticillatus</name>
    <dbReference type="NCBI Taxonomy" id="66427"/>
    <lineage>
        <taxon>Bacteria</taxon>
        <taxon>Bacillati</taxon>
        <taxon>Actinomycetota</taxon>
        <taxon>Actinomycetes</taxon>
        <taxon>Kitasatosporales</taxon>
        <taxon>Streptomycetaceae</taxon>
        <taxon>Streptomyces</taxon>
    </lineage>
</organism>
<protein>
    <submittedName>
        <fullName evidence="1">Uncharacterized protein</fullName>
    </submittedName>
</protein>
<evidence type="ECO:0000313" key="2">
    <source>
        <dbReference type="Proteomes" id="UP000556084"/>
    </source>
</evidence>
<dbReference type="RefSeq" id="WP_184347327.1">
    <property type="nucleotide sequence ID" value="NZ_JACHJH010000002.1"/>
</dbReference>
<dbReference type="AlphaFoldDB" id="A0A7W7PKG3"/>
<gene>
    <name evidence="1" type="ORF">FHS39_001379</name>
</gene>
<reference evidence="1 2" key="1">
    <citation type="submission" date="2020-08" db="EMBL/GenBank/DDBJ databases">
        <title>Genomic Encyclopedia of Type Strains, Phase III (KMG-III): the genomes of soil and plant-associated and newly described type strains.</title>
        <authorList>
            <person name="Whitman W."/>
        </authorList>
    </citation>
    <scope>NUCLEOTIDE SEQUENCE [LARGE SCALE GENOMIC DNA]</scope>
    <source>
        <strain evidence="1 2">CECT 3266</strain>
    </source>
</reference>
<evidence type="ECO:0000313" key="1">
    <source>
        <dbReference type="EMBL" id="MBB4892368.1"/>
    </source>
</evidence>
<dbReference type="Proteomes" id="UP000556084">
    <property type="component" value="Unassembled WGS sequence"/>
</dbReference>
<keyword evidence="2" id="KW-1185">Reference proteome</keyword>